<dbReference type="Proteomes" id="UP000014975">
    <property type="component" value="Unassembled WGS sequence"/>
</dbReference>
<keyword evidence="6" id="KW-0067">ATP-binding</keyword>
<dbReference type="GO" id="GO:0008902">
    <property type="term" value="F:hydroxymethylpyrimidine kinase activity"/>
    <property type="evidence" value="ECO:0007669"/>
    <property type="project" value="UniProtKB-EC"/>
</dbReference>
<dbReference type="GO" id="GO:0008972">
    <property type="term" value="F:phosphomethylpyrimidine kinase activity"/>
    <property type="evidence" value="ECO:0007669"/>
    <property type="project" value="InterPro"/>
</dbReference>
<evidence type="ECO:0000256" key="5">
    <source>
        <dbReference type="ARBA" id="ARBA00022777"/>
    </source>
</evidence>
<dbReference type="PATRIC" id="fig|1121439.3.peg.686"/>
<dbReference type="InterPro" id="IPR029056">
    <property type="entry name" value="Ribokinase-like"/>
</dbReference>
<name>S7TEC8_9BACT</name>
<dbReference type="EC" id="2.7.1.49" evidence="2"/>
<dbReference type="AlphaFoldDB" id="S7TEC8"/>
<dbReference type="SUPFAM" id="SSF53613">
    <property type="entry name" value="Ribokinase-like"/>
    <property type="match status" value="1"/>
</dbReference>
<accession>S7TEC8</accession>
<keyword evidence="4" id="KW-0547">Nucleotide-binding</keyword>
<dbReference type="NCBIfam" id="TIGR00097">
    <property type="entry name" value="HMP-P_kinase"/>
    <property type="match status" value="1"/>
</dbReference>
<evidence type="ECO:0000259" key="9">
    <source>
        <dbReference type="Pfam" id="PF10120"/>
    </source>
</evidence>
<feature type="region of interest" description="Disordered" evidence="7">
    <location>
        <begin position="1"/>
        <end position="28"/>
    </location>
</feature>
<evidence type="ECO:0000256" key="6">
    <source>
        <dbReference type="ARBA" id="ARBA00022840"/>
    </source>
</evidence>
<dbReference type="Gene3D" id="3.40.225.10">
    <property type="entry name" value="Class II aldolase/adducin N-terminal domain"/>
    <property type="match status" value="1"/>
</dbReference>
<dbReference type="Pfam" id="PF10120">
    <property type="entry name" value="ThiN"/>
    <property type="match status" value="1"/>
</dbReference>
<proteinExistence type="predicted"/>
<dbReference type="GO" id="GO:0005524">
    <property type="term" value="F:ATP binding"/>
    <property type="evidence" value="ECO:0007669"/>
    <property type="project" value="UniProtKB-KW"/>
</dbReference>
<dbReference type="Pfam" id="PF08543">
    <property type="entry name" value="Phos_pyr_kin"/>
    <property type="match status" value="1"/>
</dbReference>
<feature type="domain" description="Thiamine-phosphate synthase ThiN" evidence="9">
    <location>
        <begin position="288"/>
        <end position="457"/>
    </location>
</feature>
<evidence type="ECO:0000259" key="8">
    <source>
        <dbReference type="Pfam" id="PF08543"/>
    </source>
</evidence>
<gene>
    <name evidence="10" type="ORF">dsat_2298</name>
</gene>
<keyword evidence="11" id="KW-1185">Reference proteome</keyword>
<dbReference type="InterPro" id="IPR013749">
    <property type="entry name" value="PM/HMP-P_kinase-1"/>
</dbReference>
<keyword evidence="5 10" id="KW-0418">Kinase</keyword>
<evidence type="ECO:0000256" key="7">
    <source>
        <dbReference type="SAM" id="MobiDB-lite"/>
    </source>
</evidence>
<comment type="pathway">
    <text evidence="1">Cofactor biosynthesis; thiamine diphosphate biosynthesis.</text>
</comment>
<comment type="caution">
    <text evidence="10">The sequence shown here is derived from an EMBL/GenBank/DDBJ whole genome shotgun (WGS) entry which is preliminary data.</text>
</comment>
<protein>
    <recommendedName>
        <fullName evidence="2">hydroxymethylpyrimidine kinase</fullName>
        <ecNumber evidence="2">2.7.1.49</ecNumber>
    </recommendedName>
</protein>
<feature type="domain" description="Pyridoxamine kinase/Phosphomethylpyrimidine kinase" evidence="8">
    <location>
        <begin position="25"/>
        <end position="270"/>
    </location>
</feature>
<dbReference type="InterPro" id="IPR036409">
    <property type="entry name" value="Aldolase_II/adducin_N_sf"/>
</dbReference>
<dbReference type="PANTHER" id="PTHR20858:SF17">
    <property type="entry name" value="HYDROXYMETHYLPYRIMIDINE_PHOSPHOMETHYLPYRIMIDINE KINASE THI20-RELATED"/>
    <property type="match status" value="1"/>
</dbReference>
<reference evidence="10 11" key="1">
    <citation type="journal article" date="2013" name="Genome Announc.">
        <title>Draft genome sequences for three mercury-methylating, sulfate-reducing bacteria.</title>
        <authorList>
            <person name="Brown S.D."/>
            <person name="Hurt R.A.Jr."/>
            <person name="Gilmour C.C."/>
            <person name="Elias D.A."/>
        </authorList>
    </citation>
    <scope>NUCLEOTIDE SEQUENCE [LARGE SCALE GENOMIC DNA]</scope>
    <source>
        <strain evidence="10 11">DSM 16529</strain>
    </source>
</reference>
<dbReference type="STRING" id="1121439.dsat_2298"/>
<evidence type="ECO:0000256" key="3">
    <source>
        <dbReference type="ARBA" id="ARBA00022679"/>
    </source>
</evidence>
<dbReference type="SUPFAM" id="SSF53639">
    <property type="entry name" value="AraD/HMP-PK domain-like"/>
    <property type="match status" value="1"/>
</dbReference>
<dbReference type="FunFam" id="3.40.1190.20:FF:000003">
    <property type="entry name" value="Phosphomethylpyrimidine kinase ThiD"/>
    <property type="match status" value="1"/>
</dbReference>
<dbReference type="PANTHER" id="PTHR20858">
    <property type="entry name" value="PHOSPHOMETHYLPYRIMIDINE KINASE"/>
    <property type="match status" value="1"/>
</dbReference>
<evidence type="ECO:0000256" key="4">
    <source>
        <dbReference type="ARBA" id="ARBA00022741"/>
    </source>
</evidence>
<evidence type="ECO:0000256" key="2">
    <source>
        <dbReference type="ARBA" id="ARBA00012135"/>
    </source>
</evidence>
<keyword evidence="3" id="KW-0808">Transferase</keyword>
<dbReference type="EMBL" id="ATHI01000005">
    <property type="protein sequence ID" value="EPR34935.1"/>
    <property type="molecule type" value="Genomic_DNA"/>
</dbReference>
<sequence>MESTPPSAEAKMAPRPQALTVAGSDSGGGAGIQADLKTFAMHGVFGASVITALTAQNSRGVSGIHAPEPQFVARQLSAVLDDLSIGAAKTGMLFSRDIIAAVAPLLREWGGALVVDPVCVAASGDRLLETQAVESLVAEIIPLAALLTPNRHEAELLTGMRVETREQCFAACAKLLEMGPGAVLLKGGHFDEAVAVTDWLALPGQEPIPMIQPRVDTKNVHGTGCTLSAAIAANLALGEPLARAVAKAQAYVNLGLRASFTVGQGPGPVHHGAVLTQARARAEILDELIETARMLEKLPGLARLLPRFGGNIAAALPFASDPAQVAAFEVPLAASADGHIFVPGCPRFGAAPELGVRLAAASASGSGAAWAMPLRLAEATLRGLERAGLLTASVDHGGAGAEERAAGDDFDWDTLRTLQRAVAEGARVDALIDTSGDFPGPTVILLARDALELAEKLDAVAEGAESVVSEADADTFELG</sequence>
<dbReference type="RefSeq" id="WP_020886184.1">
    <property type="nucleotide sequence ID" value="NZ_ATHI01000005.1"/>
</dbReference>
<dbReference type="eggNOG" id="COG0351">
    <property type="taxonomic scope" value="Bacteria"/>
</dbReference>
<dbReference type="GO" id="GO:0009228">
    <property type="term" value="P:thiamine biosynthetic process"/>
    <property type="evidence" value="ECO:0007669"/>
    <property type="project" value="InterPro"/>
</dbReference>
<evidence type="ECO:0000313" key="10">
    <source>
        <dbReference type="EMBL" id="EPR34935.1"/>
    </source>
</evidence>
<dbReference type="GO" id="GO:0009229">
    <property type="term" value="P:thiamine diphosphate biosynthetic process"/>
    <property type="evidence" value="ECO:0007669"/>
    <property type="project" value="UniProtKB-UniPathway"/>
</dbReference>
<dbReference type="GO" id="GO:0005829">
    <property type="term" value="C:cytosol"/>
    <property type="evidence" value="ECO:0007669"/>
    <property type="project" value="TreeGrafter"/>
</dbReference>
<dbReference type="CDD" id="cd01169">
    <property type="entry name" value="HMPP_kinase"/>
    <property type="match status" value="1"/>
</dbReference>
<dbReference type="InterPro" id="IPR019293">
    <property type="entry name" value="ThiN"/>
</dbReference>
<evidence type="ECO:0000313" key="11">
    <source>
        <dbReference type="Proteomes" id="UP000014975"/>
    </source>
</evidence>
<dbReference type="UniPathway" id="UPA00060">
    <property type="reaction ID" value="UER00138"/>
</dbReference>
<organism evidence="10 11">
    <name type="scientific">Alkalidesulfovibrio alkalitolerans DSM 16529</name>
    <dbReference type="NCBI Taxonomy" id="1121439"/>
    <lineage>
        <taxon>Bacteria</taxon>
        <taxon>Pseudomonadati</taxon>
        <taxon>Thermodesulfobacteriota</taxon>
        <taxon>Desulfovibrionia</taxon>
        <taxon>Desulfovibrionales</taxon>
        <taxon>Desulfovibrionaceae</taxon>
        <taxon>Alkalidesulfovibrio</taxon>
    </lineage>
</organism>
<dbReference type="InterPro" id="IPR004399">
    <property type="entry name" value="HMP/HMP-P_kinase_dom"/>
</dbReference>
<evidence type="ECO:0000256" key="1">
    <source>
        <dbReference type="ARBA" id="ARBA00004948"/>
    </source>
</evidence>
<dbReference type="Gene3D" id="3.40.1190.20">
    <property type="match status" value="1"/>
</dbReference>